<dbReference type="InterPro" id="IPR045993">
    <property type="entry name" value="DUF5949"/>
</dbReference>
<dbReference type="Proteomes" id="UP000184286">
    <property type="component" value="Unassembled WGS sequence"/>
</dbReference>
<protein>
    <submittedName>
        <fullName evidence="1">Uncharacterized protein</fullName>
    </submittedName>
</protein>
<comment type="caution">
    <text evidence="1">The sequence shown here is derived from an EMBL/GenBank/DDBJ whole genome shotgun (WGS) entry which is preliminary data.</text>
</comment>
<evidence type="ECO:0000313" key="2">
    <source>
        <dbReference type="Proteomes" id="UP000184286"/>
    </source>
</evidence>
<dbReference type="RefSeq" id="WP_073490796.1">
    <property type="nucleotide sequence ID" value="NZ_MPOH02000011.1"/>
</dbReference>
<dbReference type="OrthoDB" id="4309362at2"/>
<sequence>MTTTPGATRPFPVADLGTLVMMPWSGEAADGRAMPYLLACSLGNGPGGHEGATAAVERLLEYSGLVVGGITDGTQKLSLPVTMLVVAGQAVVTMPWLRTQCTVPPEWLEAVAERGYAYLLFTTRPWPGDAPGSTVAAEALNAFAGDEETLKAAAHIILPARSLRA</sequence>
<reference evidence="1 2" key="2">
    <citation type="submission" date="2017-02" db="EMBL/GenBank/DDBJ databases">
        <title>Draft genome sequence of Streptomyces phaeoluteigriseus type strain DSM41896.</title>
        <authorList>
            <person name="Salih T.S."/>
            <person name="Algora Gallardo L."/>
            <person name="Melo Santos T."/>
            <person name="Filgueira Martinez S."/>
            <person name="Herron P.R."/>
        </authorList>
    </citation>
    <scope>NUCLEOTIDE SEQUENCE [LARGE SCALE GENOMIC DNA]</scope>
    <source>
        <strain evidence="1 2">DSM 41896</strain>
    </source>
</reference>
<evidence type="ECO:0000313" key="1">
    <source>
        <dbReference type="EMBL" id="OQD55403.1"/>
    </source>
</evidence>
<dbReference type="EMBL" id="MPOH02000011">
    <property type="protein sequence ID" value="OQD55403.1"/>
    <property type="molecule type" value="Genomic_DNA"/>
</dbReference>
<dbReference type="Pfam" id="PF19374">
    <property type="entry name" value="DUF5949"/>
    <property type="match status" value="1"/>
</dbReference>
<gene>
    <name evidence="1" type="ORF">BM536_012480</name>
</gene>
<reference evidence="2" key="1">
    <citation type="submission" date="2016-11" db="EMBL/GenBank/DDBJ databases">
        <authorList>
            <person name="Schniete J.K."/>
            <person name="Salih T."/>
            <person name="Algora Gallardo L."/>
            <person name="Martinez Fernandez S."/>
            <person name="Herron P.R."/>
        </authorList>
    </citation>
    <scope>NUCLEOTIDE SEQUENCE [LARGE SCALE GENOMIC DNA]</scope>
    <source>
        <strain evidence="2">DSM 41896</strain>
    </source>
</reference>
<dbReference type="STRING" id="114686.BM536_012480"/>
<accession>A0A1V6MT01</accession>
<name>A0A1V6MT01_9ACTN</name>
<organism evidence="1 2">
    <name type="scientific">Streptomyces phaeoluteigriseus</name>
    <dbReference type="NCBI Taxonomy" id="114686"/>
    <lineage>
        <taxon>Bacteria</taxon>
        <taxon>Bacillati</taxon>
        <taxon>Actinomycetota</taxon>
        <taxon>Actinomycetes</taxon>
        <taxon>Kitasatosporales</taxon>
        <taxon>Streptomycetaceae</taxon>
        <taxon>Streptomyces</taxon>
        <taxon>Streptomyces aurantiacus group</taxon>
    </lineage>
</organism>
<proteinExistence type="predicted"/>
<dbReference type="AlphaFoldDB" id="A0A1V6MT01"/>